<organism evidence="1 2">
    <name type="scientific">Yeosuana aromativorans</name>
    <dbReference type="NCBI Taxonomy" id="288019"/>
    <lineage>
        <taxon>Bacteria</taxon>
        <taxon>Pseudomonadati</taxon>
        <taxon>Bacteroidota</taxon>
        <taxon>Flavobacteriia</taxon>
        <taxon>Flavobacteriales</taxon>
        <taxon>Flavobacteriaceae</taxon>
        <taxon>Yeosuana</taxon>
    </lineage>
</organism>
<dbReference type="AlphaFoldDB" id="A0A8J3FI34"/>
<accession>A0A8J3FI34</accession>
<dbReference type="Proteomes" id="UP000612329">
    <property type="component" value="Unassembled WGS sequence"/>
</dbReference>
<sequence length="198" mass="22358">MKHLVFCLTFLVLSYGQSQESAIDKIAQKTCEYMNSDEMTNLDKSQKTAKLGVFIIGQYGEYKEELAKEGIEIDFSEENSSRKFGEKVGFAMVDVCPNTLIALAETDNLNGNEAYLSFAGNLVSVTGEDFSFVQVKNSEGIVQNFLWLSNFKGSERLISDNSVIGTEVKIKYKNTECFSPKLKEYINRKEIVEIEYLD</sequence>
<reference evidence="1" key="1">
    <citation type="journal article" date="2014" name="Int. J. Syst. Evol. Microbiol.">
        <title>Complete genome sequence of Corynebacterium casei LMG S-19264T (=DSM 44701T), isolated from a smear-ripened cheese.</title>
        <authorList>
            <consortium name="US DOE Joint Genome Institute (JGI-PGF)"/>
            <person name="Walter F."/>
            <person name="Albersmeier A."/>
            <person name="Kalinowski J."/>
            <person name="Ruckert C."/>
        </authorList>
    </citation>
    <scope>NUCLEOTIDE SEQUENCE</scope>
    <source>
        <strain evidence="1">JCM 12862</strain>
    </source>
</reference>
<gene>
    <name evidence="1" type="ORF">GCM10007962_23070</name>
</gene>
<proteinExistence type="predicted"/>
<reference evidence="1" key="2">
    <citation type="submission" date="2020-09" db="EMBL/GenBank/DDBJ databases">
        <authorList>
            <person name="Sun Q."/>
            <person name="Ohkuma M."/>
        </authorList>
    </citation>
    <scope>NUCLEOTIDE SEQUENCE</scope>
    <source>
        <strain evidence="1">JCM 12862</strain>
    </source>
</reference>
<evidence type="ECO:0000313" key="2">
    <source>
        <dbReference type="Proteomes" id="UP000612329"/>
    </source>
</evidence>
<name>A0A8J3FI34_9FLAO</name>
<dbReference type="EMBL" id="BMNR01000005">
    <property type="protein sequence ID" value="GGK28186.1"/>
    <property type="molecule type" value="Genomic_DNA"/>
</dbReference>
<dbReference type="RefSeq" id="WP_188653229.1">
    <property type="nucleotide sequence ID" value="NZ_BMNR01000005.1"/>
</dbReference>
<keyword evidence="2" id="KW-1185">Reference proteome</keyword>
<comment type="caution">
    <text evidence="1">The sequence shown here is derived from an EMBL/GenBank/DDBJ whole genome shotgun (WGS) entry which is preliminary data.</text>
</comment>
<protein>
    <submittedName>
        <fullName evidence="1">Uncharacterized protein</fullName>
    </submittedName>
</protein>
<evidence type="ECO:0000313" key="1">
    <source>
        <dbReference type="EMBL" id="GGK28186.1"/>
    </source>
</evidence>